<comment type="caution">
    <text evidence="2">The sequence shown here is derived from an EMBL/GenBank/DDBJ whole genome shotgun (WGS) entry which is preliminary data.</text>
</comment>
<reference evidence="2" key="1">
    <citation type="submission" date="2023-03" db="EMBL/GenBank/DDBJ databases">
        <title>Massive genome expansion in bonnet fungi (Mycena s.s.) driven by repeated elements and novel gene families across ecological guilds.</title>
        <authorList>
            <consortium name="Lawrence Berkeley National Laboratory"/>
            <person name="Harder C.B."/>
            <person name="Miyauchi S."/>
            <person name="Viragh M."/>
            <person name="Kuo A."/>
            <person name="Thoen E."/>
            <person name="Andreopoulos B."/>
            <person name="Lu D."/>
            <person name="Skrede I."/>
            <person name="Drula E."/>
            <person name="Henrissat B."/>
            <person name="Morin E."/>
            <person name="Kohler A."/>
            <person name="Barry K."/>
            <person name="LaButti K."/>
            <person name="Morin E."/>
            <person name="Salamov A."/>
            <person name="Lipzen A."/>
            <person name="Mereny Z."/>
            <person name="Hegedus B."/>
            <person name="Baldrian P."/>
            <person name="Stursova M."/>
            <person name="Weitz H."/>
            <person name="Taylor A."/>
            <person name="Grigoriev I.V."/>
            <person name="Nagy L.G."/>
            <person name="Martin F."/>
            <person name="Kauserud H."/>
        </authorList>
    </citation>
    <scope>NUCLEOTIDE SEQUENCE</scope>
    <source>
        <strain evidence="2">CBHHK002</strain>
    </source>
</reference>
<gene>
    <name evidence="2" type="ORF">DFH08DRAFT_957806</name>
</gene>
<sequence length="365" mass="40254">MVCDLPLVSHHNYKNDEDHDQNTRKYWFIVFGVGLFTAQKDALQAAGNKEDRVHVFITRNQATRAWARHCRRCHMTGCHKTRDPKAHPSDADSDTDSDTEPPHARARRQLAAGAKRGQTTVGVKEEKKSVKRPSTTCAASVPVKRAAQGAAHTPAPKVPVKRVRKVGLPSPEKKVSLYVDVEDDNLFKSDSSTDVPLAKTLAASRVASRATSRARSALSALEEDEDVPMPRHHRDSRCCSGFAHRVVCVVALHNVCLTVGLLLRFGATAHVGLLLHFGATARQSCGRTVRLVPALALQSEDPGPLRRCVLSWVTTLGTSANMLYNRRTRILYDDLNAAVEERKPGESMQVVEPEEVVEWISTLGR</sequence>
<feature type="region of interest" description="Disordered" evidence="1">
    <location>
        <begin position="77"/>
        <end position="155"/>
    </location>
</feature>
<feature type="compositionally biased region" description="Basic and acidic residues" evidence="1">
    <location>
        <begin position="80"/>
        <end position="90"/>
    </location>
</feature>
<dbReference type="AlphaFoldDB" id="A0AAD7A7T5"/>
<protein>
    <submittedName>
        <fullName evidence="2">Uncharacterized protein</fullName>
    </submittedName>
</protein>
<evidence type="ECO:0000313" key="3">
    <source>
        <dbReference type="Proteomes" id="UP001218218"/>
    </source>
</evidence>
<dbReference type="EMBL" id="JARIHO010000013">
    <property type="protein sequence ID" value="KAJ7351492.1"/>
    <property type="molecule type" value="Genomic_DNA"/>
</dbReference>
<evidence type="ECO:0000313" key="2">
    <source>
        <dbReference type="EMBL" id="KAJ7351492.1"/>
    </source>
</evidence>
<proteinExistence type="predicted"/>
<evidence type="ECO:0000256" key="1">
    <source>
        <dbReference type="SAM" id="MobiDB-lite"/>
    </source>
</evidence>
<organism evidence="2 3">
    <name type="scientific">Mycena albidolilacea</name>
    <dbReference type="NCBI Taxonomy" id="1033008"/>
    <lineage>
        <taxon>Eukaryota</taxon>
        <taxon>Fungi</taxon>
        <taxon>Dikarya</taxon>
        <taxon>Basidiomycota</taxon>
        <taxon>Agaricomycotina</taxon>
        <taxon>Agaricomycetes</taxon>
        <taxon>Agaricomycetidae</taxon>
        <taxon>Agaricales</taxon>
        <taxon>Marasmiineae</taxon>
        <taxon>Mycenaceae</taxon>
        <taxon>Mycena</taxon>
    </lineage>
</organism>
<dbReference type="Proteomes" id="UP001218218">
    <property type="component" value="Unassembled WGS sequence"/>
</dbReference>
<keyword evidence="3" id="KW-1185">Reference proteome</keyword>
<name>A0AAD7A7T5_9AGAR</name>
<accession>A0AAD7A7T5</accession>